<dbReference type="STRING" id="523794.Lebu_0866"/>
<dbReference type="InterPro" id="IPR052354">
    <property type="entry name" value="Cell_Wall_Dynamics_Protein"/>
</dbReference>
<dbReference type="EMBL" id="CP001685">
    <property type="protein sequence ID" value="ACV38774.1"/>
    <property type="molecule type" value="Genomic_DNA"/>
</dbReference>
<dbReference type="Gene3D" id="2.30.30.40">
    <property type="entry name" value="SH3 Domains"/>
    <property type="match status" value="2"/>
</dbReference>
<dbReference type="eggNOG" id="COG4991">
    <property type="taxonomic scope" value="Bacteria"/>
</dbReference>
<dbReference type="HOGENOM" id="CLU_124885_0_0_0"/>
<feature type="domain" description="SH3b" evidence="2">
    <location>
        <begin position="20"/>
        <end position="88"/>
    </location>
</feature>
<dbReference type="PROSITE" id="PS51781">
    <property type="entry name" value="SH3B"/>
    <property type="match status" value="1"/>
</dbReference>
<evidence type="ECO:0000313" key="4">
    <source>
        <dbReference type="Proteomes" id="UP000001910"/>
    </source>
</evidence>
<dbReference type="AlphaFoldDB" id="C7N9E3"/>
<reference evidence="3 4" key="1">
    <citation type="journal article" date="2009" name="Stand. Genomic Sci.">
        <title>Complete genome sequence of Leptotrichia buccalis type strain (C-1013-b).</title>
        <authorList>
            <person name="Ivanova N."/>
            <person name="Gronow S."/>
            <person name="Lapidus A."/>
            <person name="Copeland A."/>
            <person name="Glavina Del Rio T."/>
            <person name="Nolan M."/>
            <person name="Lucas S."/>
            <person name="Chen F."/>
            <person name="Tice H."/>
            <person name="Cheng J.F."/>
            <person name="Saunders E."/>
            <person name="Bruce D."/>
            <person name="Goodwin L."/>
            <person name="Brettin T."/>
            <person name="Detter J.C."/>
            <person name="Han C."/>
            <person name="Pitluck S."/>
            <person name="Mikhailova N."/>
            <person name="Pati A."/>
            <person name="Mavrommatis K."/>
            <person name="Chen A."/>
            <person name="Palaniappan K."/>
            <person name="Land M."/>
            <person name="Hauser L."/>
            <person name="Chang Y.J."/>
            <person name="Jeffries C.D."/>
            <person name="Chain P."/>
            <person name="Rohde C."/>
            <person name="Goker M."/>
            <person name="Bristow J."/>
            <person name="Eisen J.A."/>
            <person name="Markowitz V."/>
            <person name="Hugenholtz P."/>
            <person name="Kyrpides N.C."/>
            <person name="Klenk H.P."/>
        </authorList>
    </citation>
    <scope>NUCLEOTIDE SEQUENCE [LARGE SCALE GENOMIC DNA]</scope>
    <source>
        <strain evidence="4">ATCC 14201 / DSM 1135 / JCM 12969 / NCTC 10249 / C-1013-b</strain>
    </source>
</reference>
<dbReference type="InterPro" id="IPR003646">
    <property type="entry name" value="SH3-like_bac-type"/>
</dbReference>
<keyword evidence="4" id="KW-1185">Reference proteome</keyword>
<dbReference type="Pfam" id="PF08239">
    <property type="entry name" value="SH3_3"/>
    <property type="match status" value="2"/>
</dbReference>
<evidence type="ECO:0000256" key="1">
    <source>
        <dbReference type="SAM" id="SignalP"/>
    </source>
</evidence>
<gene>
    <name evidence="3" type="ordered locus">Lebu_0866</name>
</gene>
<dbReference type="RefSeq" id="WP_015769122.1">
    <property type="nucleotide sequence ID" value="NC_013192.1"/>
</dbReference>
<dbReference type="PANTHER" id="PTHR34408:SF1">
    <property type="entry name" value="GLYCOSYL HYDROLASE FAMILY 19 DOMAIN-CONTAINING PROTEIN HI_1415"/>
    <property type="match status" value="1"/>
</dbReference>
<protein>
    <submittedName>
        <fullName evidence="3">SH3 type 3 domain protein</fullName>
    </submittedName>
</protein>
<dbReference type="PANTHER" id="PTHR34408">
    <property type="entry name" value="FAMILY PROTEIN, PUTATIVE-RELATED"/>
    <property type="match status" value="1"/>
</dbReference>
<dbReference type="Proteomes" id="UP000001910">
    <property type="component" value="Chromosome"/>
</dbReference>
<evidence type="ECO:0000259" key="2">
    <source>
        <dbReference type="PROSITE" id="PS51781"/>
    </source>
</evidence>
<feature type="chain" id="PRO_5002979943" evidence="1">
    <location>
        <begin position="21"/>
        <end position="155"/>
    </location>
</feature>
<evidence type="ECO:0000313" key="3">
    <source>
        <dbReference type="EMBL" id="ACV38774.1"/>
    </source>
</evidence>
<proteinExistence type="predicted"/>
<sequence length="155" mass="17170">MKKILSSLIMFSTLSSISMGATYMTSAKGNGINVRTSPTTKSRVVKVVPSGDIVNSDERSGNWYKVESVDSESEYNGYIHNSLLKPVTERNVLPNGNTNVRAAGSLKSKVIGKVNSEDVIYTIGNKNKGWYHVRLSKYQANGKKFGYIHESRFQD</sequence>
<accession>C7N9E3</accession>
<dbReference type="SMART" id="SM00287">
    <property type="entry name" value="SH3b"/>
    <property type="match status" value="2"/>
</dbReference>
<organism evidence="3 4">
    <name type="scientific">Leptotrichia buccalis (strain ATCC 14201 / DSM 1135 / JCM 12969 / NCTC 10249 / C-1013-b)</name>
    <dbReference type="NCBI Taxonomy" id="523794"/>
    <lineage>
        <taxon>Bacteria</taxon>
        <taxon>Fusobacteriati</taxon>
        <taxon>Fusobacteriota</taxon>
        <taxon>Fusobacteriia</taxon>
        <taxon>Fusobacteriales</taxon>
        <taxon>Leptotrichiaceae</taxon>
        <taxon>Leptotrichia</taxon>
    </lineage>
</organism>
<feature type="signal peptide" evidence="1">
    <location>
        <begin position="1"/>
        <end position="20"/>
    </location>
</feature>
<keyword evidence="1" id="KW-0732">Signal</keyword>
<dbReference type="OrthoDB" id="81910at2"/>
<dbReference type="KEGG" id="lba:Lebu_0866"/>
<name>C7N9E3_LEPBD</name>